<proteinExistence type="predicted"/>
<evidence type="ECO:0000256" key="2">
    <source>
        <dbReference type="ARBA" id="ARBA00022771"/>
    </source>
</evidence>
<protein>
    <recommendedName>
        <fullName evidence="5">MYND-type domain-containing protein</fullName>
    </recommendedName>
</protein>
<reference evidence="6 7" key="1">
    <citation type="journal article" date="2019" name="Nat. Ecol. Evol.">
        <title>Megaphylogeny resolves global patterns of mushroom evolution.</title>
        <authorList>
            <person name="Varga T."/>
            <person name="Krizsan K."/>
            <person name="Foldi C."/>
            <person name="Dima B."/>
            <person name="Sanchez-Garcia M."/>
            <person name="Sanchez-Ramirez S."/>
            <person name="Szollosi G.J."/>
            <person name="Szarkandi J.G."/>
            <person name="Papp V."/>
            <person name="Albert L."/>
            <person name="Andreopoulos W."/>
            <person name="Angelini C."/>
            <person name="Antonin V."/>
            <person name="Barry K.W."/>
            <person name="Bougher N.L."/>
            <person name="Buchanan P."/>
            <person name="Buyck B."/>
            <person name="Bense V."/>
            <person name="Catcheside P."/>
            <person name="Chovatia M."/>
            <person name="Cooper J."/>
            <person name="Damon W."/>
            <person name="Desjardin D."/>
            <person name="Finy P."/>
            <person name="Geml J."/>
            <person name="Haridas S."/>
            <person name="Hughes K."/>
            <person name="Justo A."/>
            <person name="Karasinski D."/>
            <person name="Kautmanova I."/>
            <person name="Kiss B."/>
            <person name="Kocsube S."/>
            <person name="Kotiranta H."/>
            <person name="LaButti K.M."/>
            <person name="Lechner B.E."/>
            <person name="Liimatainen K."/>
            <person name="Lipzen A."/>
            <person name="Lukacs Z."/>
            <person name="Mihaltcheva S."/>
            <person name="Morgado L.N."/>
            <person name="Niskanen T."/>
            <person name="Noordeloos M.E."/>
            <person name="Ohm R.A."/>
            <person name="Ortiz-Santana B."/>
            <person name="Ovrebo C."/>
            <person name="Racz N."/>
            <person name="Riley R."/>
            <person name="Savchenko A."/>
            <person name="Shiryaev A."/>
            <person name="Soop K."/>
            <person name="Spirin V."/>
            <person name="Szebenyi C."/>
            <person name="Tomsovsky M."/>
            <person name="Tulloss R.E."/>
            <person name="Uehling J."/>
            <person name="Grigoriev I.V."/>
            <person name="Vagvolgyi C."/>
            <person name="Papp T."/>
            <person name="Martin F.M."/>
            <person name="Miettinen O."/>
            <person name="Hibbett D.S."/>
            <person name="Nagy L.G."/>
        </authorList>
    </citation>
    <scope>NUCLEOTIDE SEQUENCE [LARGE SCALE GENOMIC DNA]</scope>
    <source>
        <strain evidence="6 7">CBS 121175</strain>
    </source>
</reference>
<evidence type="ECO:0000259" key="5">
    <source>
        <dbReference type="PROSITE" id="PS50865"/>
    </source>
</evidence>
<dbReference type="PROSITE" id="PS01360">
    <property type="entry name" value="ZF_MYND_1"/>
    <property type="match status" value="1"/>
</dbReference>
<organism evidence="6 7">
    <name type="scientific">Coprinopsis marcescibilis</name>
    <name type="common">Agaric fungus</name>
    <name type="synonym">Psathyrella marcescibilis</name>
    <dbReference type="NCBI Taxonomy" id="230819"/>
    <lineage>
        <taxon>Eukaryota</taxon>
        <taxon>Fungi</taxon>
        <taxon>Dikarya</taxon>
        <taxon>Basidiomycota</taxon>
        <taxon>Agaricomycotina</taxon>
        <taxon>Agaricomycetes</taxon>
        <taxon>Agaricomycetidae</taxon>
        <taxon>Agaricales</taxon>
        <taxon>Agaricineae</taxon>
        <taxon>Psathyrellaceae</taxon>
        <taxon>Coprinopsis</taxon>
    </lineage>
</organism>
<dbReference type="Gene3D" id="6.10.140.2220">
    <property type="match status" value="1"/>
</dbReference>
<dbReference type="STRING" id="230819.A0A5C3L0P0"/>
<sequence length="208" mass="23569">MGCVKCESTDAAKICARCKTVFYCSKECQTAHWKVHKPDCIPEVVQGVRIHPEGIRATNGLFTAENITRDHPIHQAGVRPPLPKKVGVPLVLYRHPHNEVTPTLTGAGLDNQIGTYLMIATDTGFAPMSWQAQVGTVTAMRADYRTLTELELETIWMYHDRILDYFGDTHPRAHASMNENSFKKFCQEYKQERLMNNRPEFEGLVLPL</sequence>
<dbReference type="AlphaFoldDB" id="A0A5C3L0P0"/>
<dbReference type="EMBL" id="ML210174">
    <property type="protein sequence ID" value="TFK26532.1"/>
    <property type="molecule type" value="Genomic_DNA"/>
</dbReference>
<gene>
    <name evidence="6" type="ORF">FA15DRAFT_667427</name>
</gene>
<accession>A0A5C3L0P0</accession>
<keyword evidence="2 4" id="KW-0863">Zinc-finger</keyword>
<feature type="domain" description="MYND-type" evidence="5">
    <location>
        <begin position="3"/>
        <end position="40"/>
    </location>
</feature>
<dbReference type="InterPro" id="IPR002893">
    <property type="entry name" value="Znf_MYND"/>
</dbReference>
<evidence type="ECO:0000313" key="7">
    <source>
        <dbReference type="Proteomes" id="UP000307440"/>
    </source>
</evidence>
<dbReference type="PROSITE" id="PS50865">
    <property type="entry name" value="ZF_MYND_2"/>
    <property type="match status" value="1"/>
</dbReference>
<dbReference type="Pfam" id="PF01753">
    <property type="entry name" value="zf-MYND"/>
    <property type="match status" value="1"/>
</dbReference>
<dbReference type="OrthoDB" id="2212237at2759"/>
<evidence type="ECO:0000256" key="4">
    <source>
        <dbReference type="PROSITE-ProRule" id="PRU00134"/>
    </source>
</evidence>
<evidence type="ECO:0000256" key="1">
    <source>
        <dbReference type="ARBA" id="ARBA00022723"/>
    </source>
</evidence>
<dbReference type="SUPFAM" id="SSF144232">
    <property type="entry name" value="HIT/MYND zinc finger-like"/>
    <property type="match status" value="1"/>
</dbReference>
<dbReference type="GO" id="GO:0008270">
    <property type="term" value="F:zinc ion binding"/>
    <property type="evidence" value="ECO:0007669"/>
    <property type="project" value="UniProtKB-KW"/>
</dbReference>
<dbReference type="Proteomes" id="UP000307440">
    <property type="component" value="Unassembled WGS sequence"/>
</dbReference>
<keyword evidence="3" id="KW-0862">Zinc</keyword>
<keyword evidence="1" id="KW-0479">Metal-binding</keyword>
<evidence type="ECO:0000313" key="6">
    <source>
        <dbReference type="EMBL" id="TFK26532.1"/>
    </source>
</evidence>
<keyword evidence="7" id="KW-1185">Reference proteome</keyword>
<name>A0A5C3L0P0_COPMA</name>
<evidence type="ECO:0000256" key="3">
    <source>
        <dbReference type="ARBA" id="ARBA00022833"/>
    </source>
</evidence>